<dbReference type="RefSeq" id="XP_001875352.1">
    <property type="nucleotide sequence ID" value="XM_001875317.1"/>
</dbReference>
<reference evidence="1 2" key="1">
    <citation type="journal article" date="2008" name="Nature">
        <title>The genome of Laccaria bicolor provides insights into mycorrhizal symbiosis.</title>
        <authorList>
            <person name="Martin F."/>
            <person name="Aerts A."/>
            <person name="Ahren D."/>
            <person name="Brun A."/>
            <person name="Danchin E.G.J."/>
            <person name="Duchaussoy F."/>
            <person name="Gibon J."/>
            <person name="Kohler A."/>
            <person name="Lindquist E."/>
            <person name="Pereda V."/>
            <person name="Salamov A."/>
            <person name="Shapiro H.J."/>
            <person name="Wuyts J."/>
            <person name="Blaudez D."/>
            <person name="Buee M."/>
            <person name="Brokstein P."/>
            <person name="Canbaeck B."/>
            <person name="Cohen D."/>
            <person name="Courty P.E."/>
            <person name="Coutinho P.M."/>
            <person name="Delaruelle C."/>
            <person name="Detter J.C."/>
            <person name="Deveau A."/>
            <person name="DiFazio S."/>
            <person name="Duplessis S."/>
            <person name="Fraissinet-Tachet L."/>
            <person name="Lucic E."/>
            <person name="Frey-Klett P."/>
            <person name="Fourrey C."/>
            <person name="Feussner I."/>
            <person name="Gay G."/>
            <person name="Grimwood J."/>
            <person name="Hoegger P.J."/>
            <person name="Jain P."/>
            <person name="Kilaru S."/>
            <person name="Labbe J."/>
            <person name="Lin Y.C."/>
            <person name="Legue V."/>
            <person name="Le Tacon F."/>
            <person name="Marmeisse R."/>
            <person name="Melayah D."/>
            <person name="Montanini B."/>
            <person name="Muratet M."/>
            <person name="Nehls U."/>
            <person name="Niculita-Hirzel H."/>
            <person name="Oudot-Le Secq M.P."/>
            <person name="Peter M."/>
            <person name="Quesneville H."/>
            <person name="Rajashekar B."/>
            <person name="Reich M."/>
            <person name="Rouhier N."/>
            <person name="Schmutz J."/>
            <person name="Yin T."/>
            <person name="Chalot M."/>
            <person name="Henrissat B."/>
            <person name="Kuees U."/>
            <person name="Lucas S."/>
            <person name="Van de Peer Y."/>
            <person name="Podila G.K."/>
            <person name="Polle A."/>
            <person name="Pukkila P.J."/>
            <person name="Richardson P.M."/>
            <person name="Rouze P."/>
            <person name="Sanders I.R."/>
            <person name="Stajich J.E."/>
            <person name="Tunlid A."/>
            <person name="Tuskan G."/>
            <person name="Grigoriev I.V."/>
        </authorList>
    </citation>
    <scope>NUCLEOTIDE SEQUENCE [LARGE SCALE GENOMIC DNA]</scope>
    <source>
        <strain evidence="2">S238N-H82 / ATCC MYA-4686</strain>
    </source>
</reference>
<sequence>MTEKRWSKTHTEDVIDVTPLALKGISEAARYYRVLLLTSTLYLYTLTSNQGEPPAAGSLDHDIPCATHGKVVALHAYDRFCPFTTC</sequence>
<dbReference type="EMBL" id="DS547092">
    <property type="protein sequence ID" value="EDR14793.1"/>
    <property type="molecule type" value="Genomic_DNA"/>
</dbReference>
<dbReference type="Proteomes" id="UP000001194">
    <property type="component" value="Unassembled WGS sequence"/>
</dbReference>
<dbReference type="GeneID" id="6070503"/>
<accession>B0CS64</accession>
<evidence type="ECO:0000313" key="2">
    <source>
        <dbReference type="Proteomes" id="UP000001194"/>
    </source>
</evidence>
<dbReference type="InParanoid" id="B0CS64"/>
<proteinExistence type="predicted"/>
<gene>
    <name evidence="1" type="ORF">LACBIDRAFT_305889</name>
</gene>
<organism evidence="2">
    <name type="scientific">Laccaria bicolor (strain S238N-H82 / ATCC MYA-4686)</name>
    <name type="common">Bicoloured deceiver</name>
    <name type="synonym">Laccaria laccata var. bicolor</name>
    <dbReference type="NCBI Taxonomy" id="486041"/>
    <lineage>
        <taxon>Eukaryota</taxon>
        <taxon>Fungi</taxon>
        <taxon>Dikarya</taxon>
        <taxon>Basidiomycota</taxon>
        <taxon>Agaricomycotina</taxon>
        <taxon>Agaricomycetes</taxon>
        <taxon>Agaricomycetidae</taxon>
        <taxon>Agaricales</taxon>
        <taxon>Agaricineae</taxon>
        <taxon>Hydnangiaceae</taxon>
        <taxon>Laccaria</taxon>
    </lineage>
</organism>
<dbReference type="HOGENOM" id="CLU_2498236_0_0_1"/>
<protein>
    <submittedName>
        <fullName evidence="1">Predicted protein</fullName>
    </submittedName>
</protein>
<dbReference type="AlphaFoldDB" id="B0CS64"/>
<evidence type="ECO:0000313" key="1">
    <source>
        <dbReference type="EMBL" id="EDR14793.1"/>
    </source>
</evidence>
<dbReference type="KEGG" id="lbc:LACBIDRAFT_305889"/>
<keyword evidence="2" id="KW-1185">Reference proteome</keyword>
<name>B0CS64_LACBS</name>